<evidence type="ECO:0000313" key="3">
    <source>
        <dbReference type="Proteomes" id="UP001217089"/>
    </source>
</evidence>
<protein>
    <submittedName>
        <fullName evidence="2">Uncharacterized protein</fullName>
    </submittedName>
</protein>
<gene>
    <name evidence="2" type="ORF">KUTeg_021285</name>
</gene>
<evidence type="ECO:0000256" key="1">
    <source>
        <dbReference type="SAM" id="MobiDB-lite"/>
    </source>
</evidence>
<comment type="caution">
    <text evidence="2">The sequence shown here is derived from an EMBL/GenBank/DDBJ whole genome shotgun (WGS) entry which is preliminary data.</text>
</comment>
<keyword evidence="3" id="KW-1185">Reference proteome</keyword>
<evidence type="ECO:0000313" key="2">
    <source>
        <dbReference type="EMBL" id="KAJ8302298.1"/>
    </source>
</evidence>
<proteinExistence type="predicted"/>
<accession>A0ABQ9EAB3</accession>
<dbReference type="Proteomes" id="UP001217089">
    <property type="component" value="Unassembled WGS sequence"/>
</dbReference>
<dbReference type="EMBL" id="JARBDR010000918">
    <property type="protein sequence ID" value="KAJ8302298.1"/>
    <property type="molecule type" value="Genomic_DNA"/>
</dbReference>
<name>A0ABQ9EAB3_TEGGR</name>
<feature type="region of interest" description="Disordered" evidence="1">
    <location>
        <begin position="1"/>
        <end position="46"/>
    </location>
</feature>
<organism evidence="2 3">
    <name type="scientific">Tegillarca granosa</name>
    <name type="common">Malaysian cockle</name>
    <name type="synonym">Anadara granosa</name>
    <dbReference type="NCBI Taxonomy" id="220873"/>
    <lineage>
        <taxon>Eukaryota</taxon>
        <taxon>Metazoa</taxon>
        <taxon>Spiralia</taxon>
        <taxon>Lophotrochozoa</taxon>
        <taxon>Mollusca</taxon>
        <taxon>Bivalvia</taxon>
        <taxon>Autobranchia</taxon>
        <taxon>Pteriomorphia</taxon>
        <taxon>Arcoida</taxon>
        <taxon>Arcoidea</taxon>
        <taxon>Arcidae</taxon>
        <taxon>Tegillarca</taxon>
    </lineage>
</organism>
<reference evidence="2 3" key="1">
    <citation type="submission" date="2022-12" db="EMBL/GenBank/DDBJ databases">
        <title>Chromosome-level genome of Tegillarca granosa.</title>
        <authorList>
            <person name="Kim J."/>
        </authorList>
    </citation>
    <scope>NUCLEOTIDE SEQUENCE [LARGE SCALE GENOMIC DNA]</scope>
    <source>
        <strain evidence="2">Teg-2019</strain>
        <tissue evidence="2">Adductor muscle</tissue>
    </source>
</reference>
<sequence>MYLAASDISKKGKGKGTGGKFQPLVAGEEDDSDNDNLVVDENPKRTETSTGTFISINIKTRIIKTKIILRSPSPSMRDAIQGMLSMSQMGPGELFTTRGGRRVRLGKSHLAMEDEEKMETCYKDDEFARVQITIPMGERPHREGVKKEAIEQGLAAAAAKAALPAQHSVQI</sequence>